<feature type="compositionally biased region" description="Gly residues" evidence="14">
    <location>
        <begin position="636"/>
        <end position="707"/>
    </location>
</feature>
<dbReference type="SMART" id="SM00343">
    <property type="entry name" value="ZnF_C2HC"/>
    <property type="match status" value="2"/>
</dbReference>
<evidence type="ECO:0000256" key="13">
    <source>
        <dbReference type="RuleBase" id="RU362092"/>
    </source>
</evidence>
<dbReference type="InterPro" id="IPR036875">
    <property type="entry name" value="Znf_CCHC_sf"/>
</dbReference>
<dbReference type="InterPro" id="IPR010666">
    <property type="entry name" value="Znf_GRF"/>
</dbReference>
<keyword evidence="6" id="KW-0479">Metal-binding</keyword>
<evidence type="ECO:0000256" key="4">
    <source>
        <dbReference type="ARBA" id="ARBA00012891"/>
    </source>
</evidence>
<keyword evidence="10 13" id="KW-0238">DNA-binding</keyword>
<dbReference type="Gene3D" id="3.40.50.140">
    <property type="match status" value="1"/>
</dbReference>
<keyword evidence="5" id="KW-0507">mRNA processing</keyword>
<feature type="domain" description="CCHC-type" evidence="15">
    <location>
        <begin position="934"/>
        <end position="948"/>
    </location>
</feature>
<dbReference type="AlphaFoldDB" id="A0A9P5MZQ6"/>
<evidence type="ECO:0000256" key="5">
    <source>
        <dbReference type="ARBA" id="ARBA00022664"/>
    </source>
</evidence>
<dbReference type="CDD" id="cd03362">
    <property type="entry name" value="TOPRIM_TopoIA_TopoIII"/>
    <property type="match status" value="1"/>
</dbReference>
<dbReference type="SMART" id="SM00437">
    <property type="entry name" value="TOP1Ac"/>
    <property type="match status" value="1"/>
</dbReference>
<evidence type="ECO:0000256" key="10">
    <source>
        <dbReference type="ARBA" id="ARBA00023125"/>
    </source>
</evidence>
<dbReference type="EMBL" id="WHVB01000005">
    <property type="protein sequence ID" value="KAF8482551.1"/>
    <property type="molecule type" value="Genomic_DNA"/>
</dbReference>
<proteinExistence type="inferred from homology"/>
<dbReference type="GO" id="GO:0003917">
    <property type="term" value="F:DNA topoisomerase type I (single strand cut, ATP-independent) activity"/>
    <property type="evidence" value="ECO:0007669"/>
    <property type="project" value="UniProtKB-EC"/>
</dbReference>
<dbReference type="EC" id="5.6.2.1" evidence="4 13"/>
<dbReference type="PROSITE" id="PS50158">
    <property type="entry name" value="ZF_CCHC"/>
    <property type="match status" value="2"/>
</dbReference>
<evidence type="ECO:0000259" key="18">
    <source>
        <dbReference type="PROSITE" id="PS52039"/>
    </source>
</evidence>
<evidence type="ECO:0000256" key="6">
    <source>
        <dbReference type="ARBA" id="ARBA00022723"/>
    </source>
</evidence>
<reference evidence="19" key="2">
    <citation type="journal article" date="2020" name="Nat. Commun.">
        <title>Large-scale genome sequencing of mycorrhizal fungi provides insights into the early evolution of symbiotic traits.</title>
        <authorList>
            <person name="Miyauchi S."/>
            <person name="Kiss E."/>
            <person name="Kuo A."/>
            <person name="Drula E."/>
            <person name="Kohler A."/>
            <person name="Sanchez-Garcia M."/>
            <person name="Morin E."/>
            <person name="Andreopoulos B."/>
            <person name="Barry K.W."/>
            <person name="Bonito G."/>
            <person name="Buee M."/>
            <person name="Carver A."/>
            <person name="Chen C."/>
            <person name="Cichocki N."/>
            <person name="Clum A."/>
            <person name="Culley D."/>
            <person name="Crous P.W."/>
            <person name="Fauchery L."/>
            <person name="Girlanda M."/>
            <person name="Hayes R.D."/>
            <person name="Keri Z."/>
            <person name="LaButti K."/>
            <person name="Lipzen A."/>
            <person name="Lombard V."/>
            <person name="Magnuson J."/>
            <person name="Maillard F."/>
            <person name="Murat C."/>
            <person name="Nolan M."/>
            <person name="Ohm R.A."/>
            <person name="Pangilinan J."/>
            <person name="Pereira M.F."/>
            <person name="Perotto S."/>
            <person name="Peter M."/>
            <person name="Pfister S."/>
            <person name="Riley R."/>
            <person name="Sitrit Y."/>
            <person name="Stielow J.B."/>
            <person name="Szollosi G."/>
            <person name="Zifcakova L."/>
            <person name="Stursova M."/>
            <person name="Spatafora J.W."/>
            <person name="Tedersoo L."/>
            <person name="Vaario L.M."/>
            <person name="Yamada A."/>
            <person name="Yan M."/>
            <person name="Wang P."/>
            <person name="Xu J."/>
            <person name="Bruns T."/>
            <person name="Baldrian P."/>
            <person name="Vilgalys R."/>
            <person name="Dunand C."/>
            <person name="Henrissat B."/>
            <person name="Grigoriev I.V."/>
            <person name="Hibbett D."/>
            <person name="Nagy L.G."/>
            <person name="Martin F.M."/>
        </authorList>
    </citation>
    <scope>NUCLEOTIDE SEQUENCE</scope>
    <source>
        <strain evidence="19">Prilba</strain>
    </source>
</reference>
<feature type="domain" description="GRF-type" evidence="17">
    <location>
        <begin position="870"/>
        <end position="912"/>
    </location>
</feature>
<evidence type="ECO:0000313" key="20">
    <source>
        <dbReference type="Proteomes" id="UP000759537"/>
    </source>
</evidence>
<gene>
    <name evidence="19" type="ORF">DFH94DRAFT_822867</name>
</gene>
<dbReference type="InterPro" id="IPR013825">
    <property type="entry name" value="Topo_IA_cen_sub2"/>
</dbReference>
<sequence length="1053" mass="114199">MIVLCVAEKPSISRSITNILSDGQFRTRSTRSNIVKNYDFDYPQSRANFTVTCVAGHILQYDFAQTHRKWQSCDPFELFDAPIETQVAPDKKAIVDNLSSEARKAQQLMIWTDCDREGENIGAEIVKVCRKAKPNIVVKRARFSAIIAQQIHNAAQHPHDLDFSQASAVDARIVLDLRIGAAFTRMQTCTLQPLFQQISGVVSYGPCQFPTLGFVVSRFDQVQAFRPEKFWYIYLALCHDVTGNREETPFTWSRGHLFDFPVAYAIYEGVLEDNMARVTKVTKKNTKKWKPLPLTTVELQKSGSRLLKLSPKKILDVAEHLYQQGFLSYPRTETDQYDPEFDFTTLIAKQVVDPAWGAFASNLRDGGGFSQPRRGKNNDKAHPPIHPTAHAGNLAGDEKRIYEFITRRFLACCSKDALGFETTVEVVYGGEDFFAKGAYSKSFCLIVLERNYLDVYPYDKWNGKELPDFEEGATFVPSVCELRDGTTSKPSLLTEADLVGIMDKNGIGTDATIAQHIETIINREYVIPRMEGSVKYLVPSTFGKGLVNGYNDIGFDKSLSKPQLRRETERNMVAVCQGTKSKNDMIVEAVEQYKDMYVRARANFAKVISSVRTHIEGDGRPDRGGNNRPGGPPPGGNGGGPPRGNGGGPPRGNGGGPPRGNGGGHPGGNGGGHPGGNGGGPPGGNGGGPPGGNGGGGPPAGSNGSGRRGLPVTRNPRNAAVPRRSNAPAGSNRTAPGPGVGRELWGAVSPPPPDVVPEPGPSLAHRYPSPSRAPQMAQRPGPVAGPSTSAPQIDCFCGKPSVERTVRKESENKGRRFRRCGQPQDCNFFEWADELPQEGKAKLSRPPNPPSIPAKRSRTDDTVRTSKKYCQCDLTAVLKTVKKEGPNQGKLYWSCPNSQNAACNFFEWDDEQFGAAAPLSVRTHSAGSQQTGECFNCGQPGHWASACPARNQRDGLKRSRTTASKPRGTAGTADTTGAECFKCGETGHYSKDCPDPWVSTGSNRGGRGLSRKASFSRGSSSTRGGSRGRGRGGKKAATKPRSKTGVFRAADDD</sequence>
<feature type="domain" description="Topo IA-type catalytic" evidence="18">
    <location>
        <begin position="162"/>
        <end position="597"/>
    </location>
</feature>
<feature type="region of interest" description="Disordered" evidence="14">
    <location>
        <begin position="366"/>
        <end position="390"/>
    </location>
</feature>
<dbReference type="GO" id="GO:0006397">
    <property type="term" value="P:mRNA processing"/>
    <property type="evidence" value="ECO:0007669"/>
    <property type="project" value="UniProtKB-KW"/>
</dbReference>
<dbReference type="Pfam" id="PF01131">
    <property type="entry name" value="Topoisom_bac"/>
    <property type="match status" value="1"/>
</dbReference>
<dbReference type="GO" id="GO:0003677">
    <property type="term" value="F:DNA binding"/>
    <property type="evidence" value="ECO:0007669"/>
    <property type="project" value="UniProtKB-KW"/>
</dbReference>
<protein>
    <recommendedName>
        <fullName evidence="4 13">DNA topoisomerase</fullName>
        <ecNumber evidence="4 13">5.6.2.1</ecNumber>
    </recommendedName>
</protein>
<dbReference type="Gene3D" id="4.10.60.10">
    <property type="entry name" value="Zinc finger, CCHC-type"/>
    <property type="match status" value="2"/>
</dbReference>
<evidence type="ECO:0000313" key="19">
    <source>
        <dbReference type="EMBL" id="KAF8482551.1"/>
    </source>
</evidence>
<name>A0A9P5MZQ6_9AGAM</name>
<dbReference type="SUPFAM" id="SSF57756">
    <property type="entry name" value="Retrovirus zinc finger-like domains"/>
    <property type="match status" value="1"/>
</dbReference>
<dbReference type="Pfam" id="PF06839">
    <property type="entry name" value="Zn_ribbon_GRF"/>
    <property type="match status" value="2"/>
</dbReference>
<feature type="region of interest" description="Disordered" evidence="14">
    <location>
        <begin position="994"/>
        <end position="1053"/>
    </location>
</feature>
<dbReference type="Gene3D" id="1.10.290.10">
    <property type="entry name" value="Topoisomerase I, domain 4"/>
    <property type="match status" value="1"/>
</dbReference>
<organism evidence="19 20">
    <name type="scientific">Russula ochroleuca</name>
    <dbReference type="NCBI Taxonomy" id="152965"/>
    <lineage>
        <taxon>Eukaryota</taxon>
        <taxon>Fungi</taxon>
        <taxon>Dikarya</taxon>
        <taxon>Basidiomycota</taxon>
        <taxon>Agaricomycotina</taxon>
        <taxon>Agaricomycetes</taxon>
        <taxon>Russulales</taxon>
        <taxon>Russulaceae</taxon>
        <taxon>Russula</taxon>
    </lineage>
</organism>
<dbReference type="PROSITE" id="PS51999">
    <property type="entry name" value="ZF_GRF"/>
    <property type="match status" value="2"/>
</dbReference>
<feature type="domain" description="GRF-type" evidence="17">
    <location>
        <begin position="795"/>
        <end position="835"/>
    </location>
</feature>
<feature type="region of interest" description="Disordered" evidence="14">
    <location>
        <begin position="837"/>
        <end position="860"/>
    </location>
</feature>
<dbReference type="SMART" id="SM00493">
    <property type="entry name" value="TOPRIM"/>
    <property type="match status" value="1"/>
</dbReference>
<accession>A0A9P5MZQ6</accession>
<dbReference type="InterPro" id="IPR023405">
    <property type="entry name" value="Topo_IA_core_domain"/>
</dbReference>
<dbReference type="PRINTS" id="PR00417">
    <property type="entry name" value="PRTPISMRASEI"/>
</dbReference>
<feature type="domain" description="Toprim" evidence="16">
    <location>
        <begin position="2"/>
        <end position="144"/>
    </location>
</feature>
<reference evidence="19" key="1">
    <citation type="submission" date="2019-10" db="EMBL/GenBank/DDBJ databases">
        <authorList>
            <consortium name="DOE Joint Genome Institute"/>
            <person name="Kuo A."/>
            <person name="Miyauchi S."/>
            <person name="Kiss E."/>
            <person name="Drula E."/>
            <person name="Kohler A."/>
            <person name="Sanchez-Garcia M."/>
            <person name="Andreopoulos B."/>
            <person name="Barry K.W."/>
            <person name="Bonito G."/>
            <person name="Buee M."/>
            <person name="Carver A."/>
            <person name="Chen C."/>
            <person name="Cichocki N."/>
            <person name="Clum A."/>
            <person name="Culley D."/>
            <person name="Crous P.W."/>
            <person name="Fauchery L."/>
            <person name="Girlanda M."/>
            <person name="Hayes R."/>
            <person name="Keri Z."/>
            <person name="LaButti K."/>
            <person name="Lipzen A."/>
            <person name="Lombard V."/>
            <person name="Magnuson J."/>
            <person name="Maillard F."/>
            <person name="Morin E."/>
            <person name="Murat C."/>
            <person name="Nolan M."/>
            <person name="Ohm R."/>
            <person name="Pangilinan J."/>
            <person name="Pereira M."/>
            <person name="Perotto S."/>
            <person name="Peter M."/>
            <person name="Riley R."/>
            <person name="Sitrit Y."/>
            <person name="Stielow B."/>
            <person name="Szollosi G."/>
            <person name="Zifcakova L."/>
            <person name="Stursova M."/>
            <person name="Spatafora J.W."/>
            <person name="Tedersoo L."/>
            <person name="Vaario L.-M."/>
            <person name="Yamada A."/>
            <person name="Yan M."/>
            <person name="Wang P."/>
            <person name="Xu J."/>
            <person name="Bruns T."/>
            <person name="Baldrian P."/>
            <person name="Vilgalys R."/>
            <person name="Henrissat B."/>
            <person name="Grigoriev I.V."/>
            <person name="Hibbett D."/>
            <person name="Nagy L.G."/>
            <person name="Martin F.M."/>
        </authorList>
    </citation>
    <scope>NUCLEOTIDE SEQUENCE</scope>
    <source>
        <strain evidence="19">Prilba</strain>
    </source>
</reference>
<dbReference type="PROSITE" id="PS52039">
    <property type="entry name" value="TOPO_IA_2"/>
    <property type="match status" value="1"/>
</dbReference>
<evidence type="ECO:0000256" key="3">
    <source>
        <dbReference type="ARBA" id="ARBA00009446"/>
    </source>
</evidence>
<dbReference type="GO" id="GO:0006265">
    <property type="term" value="P:DNA topological change"/>
    <property type="evidence" value="ECO:0007669"/>
    <property type="project" value="InterPro"/>
</dbReference>
<feature type="compositionally biased region" description="Low complexity" evidence="14">
    <location>
        <begin position="1011"/>
        <end position="1024"/>
    </location>
</feature>
<evidence type="ECO:0000259" key="16">
    <source>
        <dbReference type="PROSITE" id="PS50880"/>
    </source>
</evidence>
<evidence type="ECO:0000256" key="14">
    <source>
        <dbReference type="SAM" id="MobiDB-lite"/>
    </source>
</evidence>
<dbReference type="Pfam" id="PF00098">
    <property type="entry name" value="zf-CCHC"/>
    <property type="match status" value="2"/>
</dbReference>
<evidence type="ECO:0000256" key="8">
    <source>
        <dbReference type="ARBA" id="ARBA00022833"/>
    </source>
</evidence>
<dbReference type="PROSITE" id="PS00396">
    <property type="entry name" value="TOPO_IA_1"/>
    <property type="match status" value="1"/>
</dbReference>
<dbReference type="InterPro" id="IPR013826">
    <property type="entry name" value="Topo_IA_cen_sub3"/>
</dbReference>
<keyword evidence="11 13" id="KW-0413">Isomerase</keyword>
<dbReference type="GO" id="GO:0006310">
    <property type="term" value="P:DNA recombination"/>
    <property type="evidence" value="ECO:0007669"/>
    <property type="project" value="TreeGrafter"/>
</dbReference>
<evidence type="ECO:0000256" key="9">
    <source>
        <dbReference type="ARBA" id="ARBA00023029"/>
    </source>
</evidence>
<evidence type="ECO:0000256" key="7">
    <source>
        <dbReference type="ARBA" id="ARBA00022771"/>
    </source>
</evidence>
<evidence type="ECO:0000256" key="11">
    <source>
        <dbReference type="ARBA" id="ARBA00023235"/>
    </source>
</evidence>
<dbReference type="GO" id="GO:0031422">
    <property type="term" value="C:RecQ family helicase-topoisomerase III complex"/>
    <property type="evidence" value="ECO:0007669"/>
    <property type="project" value="TreeGrafter"/>
</dbReference>
<comment type="catalytic activity">
    <reaction evidence="1 13">
        <text>ATP-independent breakage of single-stranded DNA, followed by passage and rejoining.</text>
        <dbReference type="EC" id="5.6.2.1"/>
    </reaction>
</comment>
<dbReference type="Gene3D" id="2.70.20.10">
    <property type="entry name" value="Topoisomerase I, domain 3"/>
    <property type="match status" value="1"/>
</dbReference>
<dbReference type="InterPro" id="IPR000380">
    <property type="entry name" value="Topo_IA"/>
</dbReference>
<dbReference type="SUPFAM" id="SSF56712">
    <property type="entry name" value="Prokaryotic type I DNA topoisomerase"/>
    <property type="match status" value="1"/>
</dbReference>
<dbReference type="InterPro" id="IPR001878">
    <property type="entry name" value="Znf_CCHC"/>
</dbReference>
<keyword evidence="20" id="KW-1185">Reference proteome</keyword>
<feature type="compositionally biased region" description="Basic residues" evidence="14">
    <location>
        <begin position="1026"/>
        <end position="1042"/>
    </location>
</feature>
<dbReference type="Proteomes" id="UP000759537">
    <property type="component" value="Unassembled WGS sequence"/>
</dbReference>
<dbReference type="PANTHER" id="PTHR11390:SF21">
    <property type="entry name" value="DNA TOPOISOMERASE 3-ALPHA"/>
    <property type="match status" value="1"/>
</dbReference>
<keyword evidence="9 13" id="KW-0799">Topoisomerase</keyword>
<evidence type="ECO:0000259" key="17">
    <source>
        <dbReference type="PROSITE" id="PS51999"/>
    </source>
</evidence>
<dbReference type="GO" id="GO:0008270">
    <property type="term" value="F:zinc ion binding"/>
    <property type="evidence" value="ECO:0007669"/>
    <property type="project" value="UniProtKB-KW"/>
</dbReference>
<dbReference type="InterPro" id="IPR013497">
    <property type="entry name" value="Topo_IA_cen"/>
</dbReference>
<dbReference type="Gene3D" id="1.10.460.10">
    <property type="entry name" value="Topoisomerase I, domain 2"/>
    <property type="match status" value="1"/>
</dbReference>
<dbReference type="PROSITE" id="PS50880">
    <property type="entry name" value="TOPRIM"/>
    <property type="match status" value="1"/>
</dbReference>
<comment type="caution">
    <text evidence="19">The sequence shown here is derived from an EMBL/GenBank/DDBJ whole genome shotgun (WGS) entry which is preliminary data.</text>
</comment>
<comment type="cofactor">
    <cofactor evidence="2">
        <name>Mg(2+)</name>
        <dbReference type="ChEBI" id="CHEBI:18420"/>
    </cofactor>
</comment>
<dbReference type="InterPro" id="IPR034144">
    <property type="entry name" value="TOPRIM_TopoIII"/>
</dbReference>
<feature type="compositionally biased region" description="Pro residues" evidence="14">
    <location>
        <begin position="749"/>
        <end position="760"/>
    </location>
</feature>
<comment type="function">
    <text evidence="13">Introduces a single-strand break via transesterification at a target site in duplex DNA. Releases the supercoiling and torsional tension of DNA introduced during the DNA replication and transcription by transiently cleaving and rejoining one strand of the DNA duplex. The scissile phosphodiester is attacked by the catalytic tyrosine of the enzyme, resulting in the formation of a DNA-(5'-phosphotyrosyl)-enzyme intermediate and the expulsion of a 3'-OH DNA strand.</text>
</comment>
<evidence type="ECO:0000256" key="12">
    <source>
        <dbReference type="PROSITE-ProRule" id="PRU00047"/>
    </source>
</evidence>
<keyword evidence="8" id="KW-0862">Zinc</keyword>
<dbReference type="OrthoDB" id="430051at2759"/>
<evidence type="ECO:0000256" key="1">
    <source>
        <dbReference type="ARBA" id="ARBA00000213"/>
    </source>
</evidence>
<dbReference type="FunFam" id="1.10.290.10:FF:000003">
    <property type="entry name" value="DNA topoisomerase"/>
    <property type="match status" value="1"/>
</dbReference>
<dbReference type="InterPro" id="IPR006171">
    <property type="entry name" value="TOPRIM_dom"/>
</dbReference>
<dbReference type="InterPro" id="IPR003602">
    <property type="entry name" value="Topo_IA_DNA-bd_dom"/>
</dbReference>
<dbReference type="GO" id="GO:0006281">
    <property type="term" value="P:DNA repair"/>
    <property type="evidence" value="ECO:0007669"/>
    <property type="project" value="TreeGrafter"/>
</dbReference>
<comment type="similarity">
    <text evidence="3 13">Belongs to the type IA topoisomerase family.</text>
</comment>
<feature type="region of interest" description="Disordered" evidence="14">
    <location>
        <begin position="948"/>
        <end position="974"/>
    </location>
</feature>
<evidence type="ECO:0000256" key="2">
    <source>
        <dbReference type="ARBA" id="ARBA00001946"/>
    </source>
</evidence>
<dbReference type="Pfam" id="PF01751">
    <property type="entry name" value="Toprim"/>
    <property type="match status" value="1"/>
</dbReference>
<dbReference type="GO" id="GO:0005634">
    <property type="term" value="C:nucleus"/>
    <property type="evidence" value="ECO:0007669"/>
    <property type="project" value="TreeGrafter"/>
</dbReference>
<dbReference type="InterPro" id="IPR003601">
    <property type="entry name" value="Topo_IA_2"/>
</dbReference>
<dbReference type="InterPro" id="IPR013824">
    <property type="entry name" value="Topo_IA_cen_sub1"/>
</dbReference>
<feature type="region of interest" description="Disordered" evidence="14">
    <location>
        <begin position="613"/>
        <end position="796"/>
    </location>
</feature>
<dbReference type="CDD" id="cd00186">
    <property type="entry name" value="TOP1Ac"/>
    <property type="match status" value="1"/>
</dbReference>
<keyword evidence="7 12" id="KW-0863">Zinc-finger</keyword>
<dbReference type="SMART" id="SM00436">
    <property type="entry name" value="TOP1Bc"/>
    <property type="match status" value="1"/>
</dbReference>
<evidence type="ECO:0000259" key="15">
    <source>
        <dbReference type="PROSITE" id="PS50158"/>
    </source>
</evidence>
<dbReference type="PANTHER" id="PTHR11390">
    <property type="entry name" value="PROKARYOTIC DNA TOPOISOMERASE"/>
    <property type="match status" value="1"/>
</dbReference>
<feature type="domain" description="CCHC-type" evidence="15">
    <location>
        <begin position="980"/>
        <end position="995"/>
    </location>
</feature>
<dbReference type="FunFam" id="3.40.50.140:FF:000005">
    <property type="entry name" value="DNA topoisomerase"/>
    <property type="match status" value="1"/>
</dbReference>
<dbReference type="InterPro" id="IPR023406">
    <property type="entry name" value="Topo_IA_AS"/>
</dbReference>
<feature type="compositionally biased region" description="Basic and acidic residues" evidence="14">
    <location>
        <begin position="613"/>
        <end position="625"/>
    </location>
</feature>